<dbReference type="SUPFAM" id="SSF63817">
    <property type="entry name" value="Sortase"/>
    <property type="match status" value="1"/>
</dbReference>
<dbReference type="CDD" id="cd06165">
    <property type="entry name" value="Sortase_A"/>
    <property type="match status" value="1"/>
</dbReference>
<evidence type="ECO:0000256" key="3">
    <source>
        <dbReference type="ARBA" id="ARBA00022807"/>
    </source>
</evidence>
<dbReference type="Gene3D" id="2.40.260.10">
    <property type="entry name" value="Sortase"/>
    <property type="match status" value="1"/>
</dbReference>
<sequence>MKKKLSIILIILGLLILAAPSIMNKIVGIRINKENEFLDNLSAQDLANNENLEAEYDYSTVRDLEFNTFFSHLDASYDKAIIGQISIPDLDIYLPILKGTTNANLLVGATTMVPHQQMGEGNYPLAGHYMKDKNLLFGNLLNIKKNTIVRLTDKRIIYEYKIYETTVVSDTAHHMIGNQMAKNHGQPILSLMTCYYTSKSGQRFFALGELIDEYPYEKGLMYP</sequence>
<dbReference type="InterPro" id="IPR023365">
    <property type="entry name" value="Sortase_dom-sf"/>
</dbReference>
<dbReference type="InterPro" id="IPR042007">
    <property type="entry name" value="Sortase_A"/>
</dbReference>
<evidence type="ECO:0000313" key="6">
    <source>
        <dbReference type="Proteomes" id="UP001205748"/>
    </source>
</evidence>
<reference evidence="5" key="1">
    <citation type="submission" date="2022-07" db="EMBL/GenBank/DDBJ databases">
        <title>Enhanced cultured diversity of the mouse gut microbiota enables custom-made synthetic communities.</title>
        <authorList>
            <person name="Afrizal A."/>
        </authorList>
    </citation>
    <scope>NUCLEOTIDE SEQUENCE</scope>
    <source>
        <strain evidence="5">DSM 28593</strain>
    </source>
</reference>
<dbReference type="RefSeq" id="WP_257533481.1">
    <property type="nucleotide sequence ID" value="NZ_JANKAS010000025.1"/>
</dbReference>
<dbReference type="NCBIfam" id="TIGR01076">
    <property type="entry name" value="sortase_fam"/>
    <property type="match status" value="1"/>
</dbReference>
<evidence type="ECO:0000256" key="1">
    <source>
        <dbReference type="ARBA" id="ARBA00022670"/>
    </source>
</evidence>
<evidence type="ECO:0000256" key="2">
    <source>
        <dbReference type="ARBA" id="ARBA00022801"/>
    </source>
</evidence>
<dbReference type="AlphaFoldDB" id="A0AAE3HIX8"/>
<keyword evidence="6" id="KW-1185">Reference proteome</keyword>
<dbReference type="InterPro" id="IPR005754">
    <property type="entry name" value="Sortase"/>
</dbReference>
<protein>
    <submittedName>
        <fullName evidence="5">Class A sortase</fullName>
    </submittedName>
</protein>
<evidence type="ECO:0000256" key="4">
    <source>
        <dbReference type="PIRSR" id="PIRSR605754-1"/>
    </source>
</evidence>
<dbReference type="EMBL" id="JANKAS010000025">
    <property type="protein sequence ID" value="MCR1900277.1"/>
    <property type="molecule type" value="Genomic_DNA"/>
</dbReference>
<dbReference type="Pfam" id="PF04203">
    <property type="entry name" value="Sortase"/>
    <property type="match status" value="1"/>
</dbReference>
<accession>A0AAE3HIX8</accession>
<gene>
    <name evidence="5" type="ORF">NSA47_15035</name>
</gene>
<organism evidence="5 6">
    <name type="scientific">Irregularibacter muris</name>
    <dbReference type="NCBI Taxonomy" id="1796619"/>
    <lineage>
        <taxon>Bacteria</taxon>
        <taxon>Bacillati</taxon>
        <taxon>Bacillota</taxon>
        <taxon>Clostridia</taxon>
        <taxon>Eubacteriales</taxon>
        <taxon>Eubacteriaceae</taxon>
        <taxon>Irregularibacter</taxon>
    </lineage>
</organism>
<dbReference type="Proteomes" id="UP001205748">
    <property type="component" value="Unassembled WGS sequence"/>
</dbReference>
<dbReference type="GO" id="GO:0008234">
    <property type="term" value="F:cysteine-type peptidase activity"/>
    <property type="evidence" value="ECO:0007669"/>
    <property type="project" value="UniProtKB-KW"/>
</dbReference>
<keyword evidence="3" id="KW-0788">Thiol protease</keyword>
<name>A0AAE3HIX8_9FIRM</name>
<feature type="active site" description="Acyl-thioester intermediate" evidence="4">
    <location>
        <position position="194"/>
    </location>
</feature>
<proteinExistence type="predicted"/>
<dbReference type="GO" id="GO:0006508">
    <property type="term" value="P:proteolysis"/>
    <property type="evidence" value="ECO:0007669"/>
    <property type="project" value="UniProtKB-KW"/>
</dbReference>
<keyword evidence="2" id="KW-0378">Hydrolase</keyword>
<evidence type="ECO:0000313" key="5">
    <source>
        <dbReference type="EMBL" id="MCR1900277.1"/>
    </source>
</evidence>
<keyword evidence="1" id="KW-0645">Protease</keyword>
<feature type="active site" description="Proton donor/acceptor" evidence="4">
    <location>
        <position position="128"/>
    </location>
</feature>
<comment type="caution">
    <text evidence="5">The sequence shown here is derived from an EMBL/GenBank/DDBJ whole genome shotgun (WGS) entry which is preliminary data.</text>
</comment>